<organism evidence="1">
    <name type="scientific">Sesamum calycinum</name>
    <dbReference type="NCBI Taxonomy" id="2727403"/>
    <lineage>
        <taxon>Eukaryota</taxon>
        <taxon>Viridiplantae</taxon>
        <taxon>Streptophyta</taxon>
        <taxon>Embryophyta</taxon>
        <taxon>Tracheophyta</taxon>
        <taxon>Spermatophyta</taxon>
        <taxon>Magnoliopsida</taxon>
        <taxon>eudicotyledons</taxon>
        <taxon>Gunneridae</taxon>
        <taxon>Pentapetalae</taxon>
        <taxon>asterids</taxon>
        <taxon>lamiids</taxon>
        <taxon>Lamiales</taxon>
        <taxon>Pedaliaceae</taxon>
        <taxon>Sesamum</taxon>
    </lineage>
</organism>
<dbReference type="PANTHER" id="PTHR36607">
    <property type="entry name" value="1,2-DIHYDROXY-3-KETO-5-METHYLTHIOPENTENE DIOXYGENASE 4"/>
    <property type="match status" value="1"/>
</dbReference>
<protein>
    <recommendedName>
        <fullName evidence="2">Aminotransferase-like plant mobile domain-containing protein</fullName>
    </recommendedName>
</protein>
<evidence type="ECO:0008006" key="2">
    <source>
        <dbReference type="Google" id="ProtNLM"/>
    </source>
</evidence>
<reference evidence="1" key="1">
    <citation type="submission" date="2020-06" db="EMBL/GenBank/DDBJ databases">
        <authorList>
            <person name="Li T."/>
            <person name="Hu X."/>
            <person name="Zhang T."/>
            <person name="Song X."/>
            <person name="Zhang H."/>
            <person name="Dai N."/>
            <person name="Sheng W."/>
            <person name="Hou X."/>
            <person name="Wei L."/>
        </authorList>
    </citation>
    <scope>NUCLEOTIDE SEQUENCE</scope>
    <source>
        <strain evidence="1">KEN8</strain>
        <tissue evidence="1">Leaf</tissue>
    </source>
</reference>
<dbReference type="AlphaFoldDB" id="A0AAW2M2P5"/>
<sequence>MSSLEHYHRLLGFEVGKRVGYSSSSLPTRVRYNRGFHKSWCKIQCAEIVEDGLDECSSSSNLRATRDFDFGFLVMQSGMVIFDLPENSATPKDMWSELRMCLANAEINVPSQIVSSALELTDVDEKRERFIPRSKKKMVRPKLTHNPLGDIATHDRWSTAEGALFAKLCIEGSLKEEAYIATYLAYWLCAFIFPSKDVNSIRPSTSKMASMMASGRQVNLVIPILASIYENLITIKTSPRLAYSLSYLLCLCVASILLQDSLLGLARVA</sequence>
<reference evidence="1" key="2">
    <citation type="journal article" date="2024" name="Plant">
        <title>Genomic evolution and insights into agronomic trait innovations of Sesamum species.</title>
        <authorList>
            <person name="Miao H."/>
            <person name="Wang L."/>
            <person name="Qu L."/>
            <person name="Liu H."/>
            <person name="Sun Y."/>
            <person name="Le M."/>
            <person name="Wang Q."/>
            <person name="Wei S."/>
            <person name="Zheng Y."/>
            <person name="Lin W."/>
            <person name="Duan Y."/>
            <person name="Cao H."/>
            <person name="Xiong S."/>
            <person name="Wang X."/>
            <person name="Wei L."/>
            <person name="Li C."/>
            <person name="Ma Q."/>
            <person name="Ju M."/>
            <person name="Zhao R."/>
            <person name="Li G."/>
            <person name="Mu C."/>
            <person name="Tian Q."/>
            <person name="Mei H."/>
            <person name="Zhang T."/>
            <person name="Gao T."/>
            <person name="Zhang H."/>
        </authorList>
    </citation>
    <scope>NUCLEOTIDE SEQUENCE</scope>
    <source>
        <strain evidence="1">KEN8</strain>
    </source>
</reference>
<dbReference type="PANTHER" id="PTHR36607:SF23">
    <property type="entry name" value="AMINOTRANSFERASE-LIKE PLANT MOBILE DOMAIN-CONTAINING PROTEIN"/>
    <property type="match status" value="1"/>
</dbReference>
<proteinExistence type="predicted"/>
<evidence type="ECO:0000313" key="1">
    <source>
        <dbReference type="EMBL" id="KAL0324642.1"/>
    </source>
</evidence>
<accession>A0AAW2M2P5</accession>
<gene>
    <name evidence="1" type="ORF">Scaly_2431300</name>
</gene>
<dbReference type="EMBL" id="JACGWM010000015">
    <property type="protein sequence ID" value="KAL0324642.1"/>
    <property type="molecule type" value="Genomic_DNA"/>
</dbReference>
<name>A0AAW2M2P5_9LAMI</name>
<comment type="caution">
    <text evidence="1">The sequence shown here is derived from an EMBL/GenBank/DDBJ whole genome shotgun (WGS) entry which is preliminary data.</text>
</comment>